<dbReference type="RefSeq" id="WP_354599444.1">
    <property type="nucleotide sequence ID" value="NZ_JBEWZI010000002.1"/>
</dbReference>
<reference evidence="1 2" key="1">
    <citation type="submission" date="2024-07" db="EMBL/GenBank/DDBJ databases">
        <title>Uliginosibacterium flavum JJ3220;KACC:17644.</title>
        <authorList>
            <person name="Kim M.K."/>
        </authorList>
    </citation>
    <scope>NUCLEOTIDE SEQUENCE [LARGE SCALE GENOMIC DNA]</scope>
    <source>
        <strain evidence="1 2">KACC:17644</strain>
    </source>
</reference>
<dbReference type="Proteomes" id="UP001549691">
    <property type="component" value="Unassembled WGS sequence"/>
</dbReference>
<organism evidence="1 2">
    <name type="scientific">Uliginosibacterium flavum</name>
    <dbReference type="NCBI Taxonomy" id="1396831"/>
    <lineage>
        <taxon>Bacteria</taxon>
        <taxon>Pseudomonadati</taxon>
        <taxon>Pseudomonadota</taxon>
        <taxon>Betaproteobacteria</taxon>
        <taxon>Rhodocyclales</taxon>
        <taxon>Zoogloeaceae</taxon>
        <taxon>Uliginosibacterium</taxon>
    </lineage>
</organism>
<name>A0ABV2TGC5_9RHOO</name>
<dbReference type="Pfam" id="PF14334">
    <property type="entry name" value="DUF4390"/>
    <property type="match status" value="1"/>
</dbReference>
<comment type="caution">
    <text evidence="1">The sequence shown here is derived from an EMBL/GenBank/DDBJ whole genome shotgun (WGS) entry which is preliminary data.</text>
</comment>
<evidence type="ECO:0000313" key="1">
    <source>
        <dbReference type="EMBL" id="MET7012982.1"/>
    </source>
</evidence>
<proteinExistence type="predicted"/>
<keyword evidence="2" id="KW-1185">Reference proteome</keyword>
<gene>
    <name evidence="1" type="ORF">ABXR19_02195</name>
</gene>
<accession>A0ABV2TGC5</accession>
<dbReference type="EMBL" id="JBEWZI010000002">
    <property type="protein sequence ID" value="MET7012982.1"/>
    <property type="molecule type" value="Genomic_DNA"/>
</dbReference>
<sequence length="215" mass="24573">MTASTSHCWKKLSEPSRHRAVSGRPYPALFALILLCLTLLQMPGAQAAGNGMEFRYHEVVPVDLLYIVNASVELQPSPRLQEMVESGLSVPFQAEFVLTRPRWYWLDETIVARTMNFRLAYHALTRQYRLSIGSIHRSFASFDEALRAMLTLRNWMVLDRSRLSDGEPYEAALRMRLDIGQLPKPFQVAALGNRELDLTTGWARWNFVASAMDTR</sequence>
<evidence type="ECO:0000313" key="2">
    <source>
        <dbReference type="Proteomes" id="UP001549691"/>
    </source>
</evidence>
<protein>
    <submittedName>
        <fullName evidence="1">DUF4390 domain-containing protein</fullName>
    </submittedName>
</protein>
<dbReference type="InterPro" id="IPR025500">
    <property type="entry name" value="DUF4390"/>
</dbReference>